<dbReference type="EMBL" id="QLMA01000008">
    <property type="protein sequence ID" value="RAJ76550.1"/>
    <property type="molecule type" value="Genomic_DNA"/>
</dbReference>
<evidence type="ECO:0000256" key="4">
    <source>
        <dbReference type="ARBA" id="ARBA00048707"/>
    </source>
</evidence>
<evidence type="ECO:0000313" key="5">
    <source>
        <dbReference type="EMBL" id="RAJ76550.1"/>
    </source>
</evidence>
<dbReference type="PANTHER" id="PTHR12649">
    <property type="entry name" value="PEPTIDYL-TRNA HYDROLASE 2"/>
    <property type="match status" value="1"/>
</dbReference>
<proteinExistence type="inferred from homology"/>
<keyword evidence="2 5" id="KW-0378">Hydrolase</keyword>
<sequence>MSSRNIKQVIVMRKDLNMRKGKMIAQGAHAAMAFLTKQATVEGHTLHTPLRNPEEVQEWMTLGFTKICLSVDSEEELVRVYEQAVEDGLNATLITDSGLTEFGGIPTKTCCAIGPNRNEDIDRITKDLKLL</sequence>
<name>A0A327VR77_9BACT</name>
<dbReference type="SUPFAM" id="SSF102462">
    <property type="entry name" value="Peptidyl-tRNA hydrolase II"/>
    <property type="match status" value="1"/>
</dbReference>
<dbReference type="GO" id="GO:0005829">
    <property type="term" value="C:cytosol"/>
    <property type="evidence" value="ECO:0007669"/>
    <property type="project" value="TreeGrafter"/>
</dbReference>
<evidence type="ECO:0000256" key="1">
    <source>
        <dbReference type="ARBA" id="ARBA00013260"/>
    </source>
</evidence>
<accession>A0A327VR77</accession>
<dbReference type="Gene3D" id="3.40.1490.10">
    <property type="entry name" value="Bit1"/>
    <property type="match status" value="1"/>
</dbReference>
<keyword evidence="6" id="KW-1185">Reference proteome</keyword>
<organism evidence="5 6">
    <name type="scientific">Chitinophaga dinghuensis</name>
    <dbReference type="NCBI Taxonomy" id="1539050"/>
    <lineage>
        <taxon>Bacteria</taxon>
        <taxon>Pseudomonadati</taxon>
        <taxon>Bacteroidota</taxon>
        <taxon>Chitinophagia</taxon>
        <taxon>Chitinophagales</taxon>
        <taxon>Chitinophagaceae</taxon>
        <taxon>Chitinophaga</taxon>
    </lineage>
</organism>
<dbReference type="NCBIfam" id="TIGR00283">
    <property type="entry name" value="arch_pth2"/>
    <property type="match status" value="1"/>
</dbReference>
<dbReference type="GO" id="GO:0004045">
    <property type="term" value="F:peptidyl-tRNA hydrolase activity"/>
    <property type="evidence" value="ECO:0007669"/>
    <property type="project" value="UniProtKB-EC"/>
</dbReference>
<dbReference type="AlphaFoldDB" id="A0A327VR77"/>
<comment type="caution">
    <text evidence="5">The sequence shown here is derived from an EMBL/GenBank/DDBJ whole genome shotgun (WGS) entry which is preliminary data.</text>
</comment>
<evidence type="ECO:0000256" key="3">
    <source>
        <dbReference type="ARBA" id="ARBA00038050"/>
    </source>
</evidence>
<dbReference type="PANTHER" id="PTHR12649:SF11">
    <property type="entry name" value="PEPTIDYL-TRNA HYDROLASE 2, MITOCHONDRIAL"/>
    <property type="match status" value="1"/>
</dbReference>
<comment type="catalytic activity">
    <reaction evidence="4">
        <text>an N-acyl-L-alpha-aminoacyl-tRNA + H2O = an N-acyl-L-amino acid + a tRNA + H(+)</text>
        <dbReference type="Rhea" id="RHEA:54448"/>
        <dbReference type="Rhea" id="RHEA-COMP:10123"/>
        <dbReference type="Rhea" id="RHEA-COMP:13883"/>
        <dbReference type="ChEBI" id="CHEBI:15377"/>
        <dbReference type="ChEBI" id="CHEBI:15378"/>
        <dbReference type="ChEBI" id="CHEBI:59874"/>
        <dbReference type="ChEBI" id="CHEBI:78442"/>
        <dbReference type="ChEBI" id="CHEBI:138191"/>
        <dbReference type="EC" id="3.1.1.29"/>
    </reaction>
</comment>
<comment type="similarity">
    <text evidence="3">Belongs to the PTH2 family.</text>
</comment>
<dbReference type="InterPro" id="IPR023476">
    <property type="entry name" value="Pep_tRNA_hydro_II_dom_sf"/>
</dbReference>
<dbReference type="RefSeq" id="WP_211324007.1">
    <property type="nucleotide sequence ID" value="NZ_QLMA01000008.1"/>
</dbReference>
<evidence type="ECO:0000256" key="2">
    <source>
        <dbReference type="ARBA" id="ARBA00022801"/>
    </source>
</evidence>
<protein>
    <recommendedName>
        <fullName evidence="1">peptidyl-tRNA hydrolase</fullName>
        <ecNumber evidence="1">3.1.1.29</ecNumber>
    </recommendedName>
</protein>
<dbReference type="InterPro" id="IPR002833">
    <property type="entry name" value="PTH2"/>
</dbReference>
<dbReference type="Pfam" id="PF01981">
    <property type="entry name" value="PTH2"/>
    <property type="match status" value="1"/>
</dbReference>
<gene>
    <name evidence="5" type="ORF">CLV59_10869</name>
</gene>
<dbReference type="EC" id="3.1.1.29" evidence="1"/>
<evidence type="ECO:0000313" key="6">
    <source>
        <dbReference type="Proteomes" id="UP000249819"/>
    </source>
</evidence>
<dbReference type="Proteomes" id="UP000249819">
    <property type="component" value="Unassembled WGS sequence"/>
</dbReference>
<reference evidence="5 6" key="1">
    <citation type="submission" date="2018-06" db="EMBL/GenBank/DDBJ databases">
        <title>Genomic Encyclopedia of Archaeal and Bacterial Type Strains, Phase II (KMG-II): from individual species to whole genera.</title>
        <authorList>
            <person name="Goeker M."/>
        </authorList>
    </citation>
    <scope>NUCLEOTIDE SEQUENCE [LARGE SCALE GENOMIC DNA]</scope>
    <source>
        <strain evidence="5 6">DSM 29821</strain>
    </source>
</reference>